<sequence length="119" mass="13031">MCPRVPPPPTLPPPTPDRGYIRQAGERSCFSCLSVATAPFPITEEPKRPDPVRIPEAPIPETPQDHRQVFNTKAIDLLGSLLSTRCQRAKREEDLPKVHPAEVASRASGSLVSTKPFPS</sequence>
<dbReference type="EMBL" id="JASSZA010000011">
    <property type="protein sequence ID" value="KAK2098154.1"/>
    <property type="molecule type" value="Genomic_DNA"/>
</dbReference>
<evidence type="ECO:0000313" key="2">
    <source>
        <dbReference type="EMBL" id="KAK2098154.1"/>
    </source>
</evidence>
<evidence type="ECO:0000313" key="3">
    <source>
        <dbReference type="Proteomes" id="UP001266305"/>
    </source>
</evidence>
<protein>
    <submittedName>
        <fullName evidence="2">Uncharacterized protein</fullName>
    </submittedName>
</protein>
<feature type="compositionally biased region" description="Basic and acidic residues" evidence="1">
    <location>
        <begin position="44"/>
        <end position="53"/>
    </location>
</feature>
<feature type="region of interest" description="Disordered" evidence="1">
    <location>
        <begin position="1"/>
        <end position="21"/>
    </location>
</feature>
<keyword evidence="3" id="KW-1185">Reference proteome</keyword>
<proteinExistence type="predicted"/>
<dbReference type="Proteomes" id="UP001266305">
    <property type="component" value="Unassembled WGS sequence"/>
</dbReference>
<feature type="region of interest" description="Disordered" evidence="1">
    <location>
        <begin position="90"/>
        <end position="119"/>
    </location>
</feature>
<reference evidence="2 3" key="1">
    <citation type="submission" date="2023-05" db="EMBL/GenBank/DDBJ databases">
        <title>B98-5 Cell Line De Novo Hybrid Assembly: An Optical Mapping Approach.</title>
        <authorList>
            <person name="Kananen K."/>
            <person name="Auerbach J.A."/>
            <person name="Kautto E."/>
            <person name="Blachly J.S."/>
        </authorList>
    </citation>
    <scope>NUCLEOTIDE SEQUENCE [LARGE SCALE GENOMIC DNA]</scope>
    <source>
        <strain evidence="2">B95-8</strain>
        <tissue evidence="2">Cell line</tissue>
    </source>
</reference>
<gene>
    <name evidence="2" type="ORF">P7K49_023605</name>
</gene>
<organism evidence="2 3">
    <name type="scientific">Saguinus oedipus</name>
    <name type="common">Cotton-top tamarin</name>
    <name type="synonym">Oedipomidas oedipus</name>
    <dbReference type="NCBI Taxonomy" id="9490"/>
    <lineage>
        <taxon>Eukaryota</taxon>
        <taxon>Metazoa</taxon>
        <taxon>Chordata</taxon>
        <taxon>Craniata</taxon>
        <taxon>Vertebrata</taxon>
        <taxon>Euteleostomi</taxon>
        <taxon>Mammalia</taxon>
        <taxon>Eutheria</taxon>
        <taxon>Euarchontoglires</taxon>
        <taxon>Primates</taxon>
        <taxon>Haplorrhini</taxon>
        <taxon>Platyrrhini</taxon>
        <taxon>Cebidae</taxon>
        <taxon>Callitrichinae</taxon>
        <taxon>Saguinus</taxon>
    </lineage>
</organism>
<feature type="compositionally biased region" description="Basic and acidic residues" evidence="1">
    <location>
        <begin position="90"/>
        <end position="100"/>
    </location>
</feature>
<evidence type="ECO:0000256" key="1">
    <source>
        <dbReference type="SAM" id="MobiDB-lite"/>
    </source>
</evidence>
<feature type="region of interest" description="Disordered" evidence="1">
    <location>
        <begin position="41"/>
        <end position="65"/>
    </location>
</feature>
<name>A0ABQ9UMW3_SAGOE</name>
<accession>A0ABQ9UMW3</accession>
<feature type="compositionally biased region" description="Pro residues" evidence="1">
    <location>
        <begin position="1"/>
        <end position="16"/>
    </location>
</feature>
<comment type="caution">
    <text evidence="2">The sequence shown here is derived from an EMBL/GenBank/DDBJ whole genome shotgun (WGS) entry which is preliminary data.</text>
</comment>